<dbReference type="PANTHER" id="PTHR24271">
    <property type="entry name" value="KALLIKREIN-RELATED"/>
    <property type="match status" value="1"/>
</dbReference>
<reference evidence="10" key="2">
    <citation type="submission" date="2025-08" db="UniProtKB">
        <authorList>
            <consortium name="Ensembl"/>
        </authorList>
    </citation>
    <scope>IDENTIFICATION</scope>
</reference>
<dbReference type="FunFam" id="2.40.10.10:FF:000068">
    <property type="entry name" value="transmembrane protease serine 2"/>
    <property type="match status" value="1"/>
</dbReference>
<dbReference type="Gene3D" id="2.40.10.10">
    <property type="entry name" value="Trypsin-like serine proteases"/>
    <property type="match status" value="2"/>
</dbReference>
<dbReference type="InterPro" id="IPR033116">
    <property type="entry name" value="TRYPSIN_SER"/>
</dbReference>
<dbReference type="Proteomes" id="UP000002254">
    <property type="component" value="Chromosome 8"/>
</dbReference>
<organism evidence="10 11">
    <name type="scientific">Canis lupus familiaris</name>
    <name type="common">Dog</name>
    <name type="synonym">Canis familiaris</name>
    <dbReference type="NCBI Taxonomy" id="9615"/>
    <lineage>
        <taxon>Eukaryota</taxon>
        <taxon>Metazoa</taxon>
        <taxon>Chordata</taxon>
        <taxon>Craniata</taxon>
        <taxon>Vertebrata</taxon>
        <taxon>Euteleostomi</taxon>
        <taxon>Mammalia</taxon>
        <taxon>Eutheria</taxon>
        <taxon>Laurasiatheria</taxon>
        <taxon>Carnivora</taxon>
        <taxon>Caniformia</taxon>
        <taxon>Canidae</taxon>
        <taxon>Canis</taxon>
    </lineage>
</organism>
<dbReference type="InterPro" id="IPR001314">
    <property type="entry name" value="Peptidase_S1A"/>
</dbReference>
<evidence type="ECO:0000256" key="8">
    <source>
        <dbReference type="SAM" id="MobiDB-lite"/>
    </source>
</evidence>
<evidence type="ECO:0000256" key="7">
    <source>
        <dbReference type="RuleBase" id="RU363034"/>
    </source>
</evidence>
<feature type="domain" description="Peptidase S1" evidence="9">
    <location>
        <begin position="73"/>
        <end position="296"/>
    </location>
</feature>
<dbReference type="PANTHER" id="PTHR24271:SF13">
    <property type="entry name" value="CATHEPSIN G"/>
    <property type="match status" value="1"/>
</dbReference>
<dbReference type="GO" id="GO:0006508">
    <property type="term" value="P:proteolysis"/>
    <property type="evidence" value="ECO:0007669"/>
    <property type="project" value="UniProtKB-KW"/>
</dbReference>
<accession>A0A8P0SWJ4</accession>
<feature type="region of interest" description="Disordered" evidence="8">
    <location>
        <begin position="1"/>
        <end position="46"/>
    </location>
</feature>
<dbReference type="PROSITE" id="PS00134">
    <property type="entry name" value="TRYPSIN_HIS"/>
    <property type="match status" value="1"/>
</dbReference>
<keyword evidence="6" id="KW-1015">Disulfide bond</keyword>
<evidence type="ECO:0000313" key="10">
    <source>
        <dbReference type="Ensembl" id="ENSCAFP00000043060.2"/>
    </source>
</evidence>
<dbReference type="InterPro" id="IPR043504">
    <property type="entry name" value="Peptidase_S1_PA_chymotrypsin"/>
</dbReference>
<dbReference type="CDD" id="cd00190">
    <property type="entry name" value="Tryp_SPc"/>
    <property type="match status" value="1"/>
</dbReference>
<sequence length="351" mass="38710">MMKPITPAGEWDRSRAPPPPPPPPRLPSSLRGYKSGRREHPTAPDWGSLPKKMPLFLFLVAFLLPPGAGAGDIIGGREARPHSRPYMAYLQIRSPNGGSSACGGFLVREDFVLTAAHCWGSRIAVTLGAHDVGRRERVQQRTTARRAIRHPRYNPQTTANDIMLLQLADRMRRTRQVRPVPLPRAQAGVRPGATCTVAGWGRLGLNRRTNKLHEVQLTVQNNSRCSRRFNFFNGQTQICVGNPRAGKSAFLGDSGGPLVCNGVAQGIVSYGDRRGTPPAVFTRISAFMPWFPGGMQLSLPSQDRLESFSSHRTTLPLSIAALCYLCCNYETTDSSCITRVWHLPNVHQTIF</sequence>
<evidence type="ECO:0000256" key="2">
    <source>
        <dbReference type="ARBA" id="ARBA00022729"/>
    </source>
</evidence>
<dbReference type="InterPro" id="IPR009003">
    <property type="entry name" value="Peptidase_S1_PA"/>
</dbReference>
<dbReference type="PROSITE" id="PS50240">
    <property type="entry name" value="TRYPSIN_DOM"/>
    <property type="match status" value="1"/>
</dbReference>
<dbReference type="InterPro" id="IPR001254">
    <property type="entry name" value="Trypsin_dom"/>
</dbReference>
<gene>
    <name evidence="10" type="primary">CTSG</name>
</gene>
<proteinExistence type="predicted"/>
<keyword evidence="4 7" id="KW-0720">Serine protease</keyword>
<dbReference type="PRINTS" id="PR00722">
    <property type="entry name" value="CHYMOTRYPSIN"/>
</dbReference>
<feature type="compositionally biased region" description="Pro residues" evidence="8">
    <location>
        <begin position="16"/>
        <end position="26"/>
    </location>
</feature>
<reference evidence="10 11" key="1">
    <citation type="journal article" date="2005" name="Nature">
        <title>Genome sequence, comparative analysis and haplotype structure of the domestic dog.</title>
        <authorList>
            <consortium name="Broad Sequencing Platform"/>
            <person name="Lindblad-Toh K."/>
            <person name="Wade C.M."/>
            <person name="Mikkelsen T.S."/>
            <person name="Karlsson E.K."/>
            <person name="Jaffe D.B."/>
            <person name="Kamal M."/>
            <person name="Clamp M."/>
            <person name="Chang J.L."/>
            <person name="Kulbokas E.J. III"/>
            <person name="Zody M.C."/>
            <person name="Mauceli E."/>
            <person name="Xie X."/>
            <person name="Breen M."/>
            <person name="Wayne R.K."/>
            <person name="Ostrander E.A."/>
            <person name="Ponting C.P."/>
            <person name="Galibert F."/>
            <person name="Smith D.R."/>
            <person name="DeJong P.J."/>
            <person name="Kirkness E."/>
            <person name="Alvarez P."/>
            <person name="Biagi T."/>
            <person name="Brockman W."/>
            <person name="Butler J."/>
            <person name="Chin C.W."/>
            <person name="Cook A."/>
            <person name="Cuff J."/>
            <person name="Daly M.J."/>
            <person name="DeCaprio D."/>
            <person name="Gnerre S."/>
            <person name="Grabherr M."/>
            <person name="Kellis M."/>
            <person name="Kleber M."/>
            <person name="Bardeleben C."/>
            <person name="Goodstadt L."/>
            <person name="Heger A."/>
            <person name="Hitte C."/>
            <person name="Kim L."/>
            <person name="Koepfli K.P."/>
            <person name="Parker H.G."/>
            <person name="Pollinger J.P."/>
            <person name="Searle S.M."/>
            <person name="Sutter N.B."/>
            <person name="Thomas R."/>
            <person name="Webber C."/>
            <person name="Baldwin J."/>
            <person name="Abebe A."/>
            <person name="Abouelleil A."/>
            <person name="Aftuck L."/>
            <person name="Ait-Zahra M."/>
            <person name="Aldredge T."/>
            <person name="Allen N."/>
            <person name="An P."/>
            <person name="Anderson S."/>
            <person name="Antoine C."/>
            <person name="Arachchi H."/>
            <person name="Aslam A."/>
            <person name="Ayotte L."/>
            <person name="Bachantsang P."/>
            <person name="Barry A."/>
            <person name="Bayul T."/>
            <person name="Benamara M."/>
            <person name="Berlin A."/>
            <person name="Bessette D."/>
            <person name="Blitshteyn B."/>
            <person name="Bloom T."/>
            <person name="Blye J."/>
            <person name="Boguslavskiy L."/>
            <person name="Bonnet C."/>
            <person name="Boukhgalter B."/>
            <person name="Brown A."/>
            <person name="Cahill P."/>
            <person name="Calixte N."/>
            <person name="Camarata J."/>
            <person name="Cheshatsang Y."/>
            <person name="Chu J."/>
            <person name="Citroen M."/>
            <person name="Collymore A."/>
            <person name="Cooke P."/>
            <person name="Dawoe T."/>
            <person name="Daza R."/>
            <person name="Decktor K."/>
            <person name="DeGray S."/>
            <person name="Dhargay N."/>
            <person name="Dooley K."/>
            <person name="Dooley K."/>
            <person name="Dorje P."/>
            <person name="Dorjee K."/>
            <person name="Dorris L."/>
            <person name="Duffey N."/>
            <person name="Dupes A."/>
            <person name="Egbiremolen O."/>
            <person name="Elong R."/>
            <person name="Falk J."/>
            <person name="Farina A."/>
            <person name="Faro S."/>
            <person name="Ferguson D."/>
            <person name="Ferreira P."/>
            <person name="Fisher S."/>
            <person name="FitzGerald M."/>
            <person name="Foley K."/>
            <person name="Foley C."/>
            <person name="Franke A."/>
            <person name="Friedrich D."/>
            <person name="Gage D."/>
            <person name="Garber M."/>
            <person name="Gearin G."/>
            <person name="Giannoukos G."/>
            <person name="Goode T."/>
            <person name="Goyette A."/>
            <person name="Graham J."/>
            <person name="Grandbois E."/>
            <person name="Gyaltsen K."/>
            <person name="Hafez N."/>
            <person name="Hagopian D."/>
            <person name="Hagos B."/>
            <person name="Hall J."/>
            <person name="Healy C."/>
            <person name="Hegarty R."/>
            <person name="Honan T."/>
            <person name="Horn A."/>
            <person name="Houde N."/>
            <person name="Hughes L."/>
            <person name="Hunnicutt L."/>
            <person name="Husby M."/>
            <person name="Jester B."/>
            <person name="Jones C."/>
            <person name="Kamat A."/>
            <person name="Kanga B."/>
            <person name="Kells C."/>
            <person name="Khazanovich D."/>
            <person name="Kieu A.C."/>
            <person name="Kisner P."/>
            <person name="Kumar M."/>
            <person name="Lance K."/>
            <person name="Landers T."/>
            <person name="Lara M."/>
            <person name="Lee W."/>
            <person name="Leger J.P."/>
            <person name="Lennon N."/>
            <person name="Leuper L."/>
            <person name="LeVine S."/>
            <person name="Liu J."/>
            <person name="Liu X."/>
            <person name="Lokyitsang Y."/>
            <person name="Lokyitsang T."/>
            <person name="Lui A."/>
            <person name="Macdonald J."/>
            <person name="Major J."/>
            <person name="Marabella R."/>
            <person name="Maru K."/>
            <person name="Matthews C."/>
            <person name="McDonough S."/>
            <person name="Mehta T."/>
            <person name="Meldrim J."/>
            <person name="Melnikov A."/>
            <person name="Meneus L."/>
            <person name="Mihalev A."/>
            <person name="Mihova T."/>
            <person name="Miller K."/>
            <person name="Mittelman R."/>
            <person name="Mlenga V."/>
            <person name="Mulrain L."/>
            <person name="Munson G."/>
            <person name="Navidi A."/>
            <person name="Naylor J."/>
            <person name="Nguyen T."/>
            <person name="Nguyen N."/>
            <person name="Nguyen C."/>
            <person name="Nguyen T."/>
            <person name="Nicol R."/>
            <person name="Norbu N."/>
            <person name="Norbu C."/>
            <person name="Novod N."/>
            <person name="Nyima T."/>
            <person name="Olandt P."/>
            <person name="O'Neill B."/>
            <person name="O'Neill K."/>
            <person name="Osman S."/>
            <person name="Oyono L."/>
            <person name="Patti C."/>
            <person name="Perrin D."/>
            <person name="Phunkhang P."/>
            <person name="Pierre F."/>
            <person name="Priest M."/>
            <person name="Rachupka A."/>
            <person name="Raghuraman S."/>
            <person name="Rameau R."/>
            <person name="Ray V."/>
            <person name="Raymond C."/>
            <person name="Rege F."/>
            <person name="Rise C."/>
            <person name="Rogers J."/>
            <person name="Rogov P."/>
            <person name="Sahalie J."/>
            <person name="Settipalli S."/>
            <person name="Sharpe T."/>
            <person name="Shea T."/>
            <person name="Sheehan M."/>
            <person name="Sherpa N."/>
            <person name="Shi J."/>
            <person name="Shih D."/>
            <person name="Sloan J."/>
            <person name="Smith C."/>
            <person name="Sparrow T."/>
            <person name="Stalker J."/>
            <person name="Stange-Thomann N."/>
            <person name="Stavropoulos S."/>
            <person name="Stone C."/>
            <person name="Stone S."/>
            <person name="Sykes S."/>
            <person name="Tchuinga P."/>
            <person name="Tenzing P."/>
            <person name="Tesfaye S."/>
            <person name="Thoulutsang D."/>
            <person name="Thoulutsang Y."/>
            <person name="Topham K."/>
            <person name="Topping I."/>
            <person name="Tsamla T."/>
            <person name="Vassiliev H."/>
            <person name="Venkataraman V."/>
            <person name="Vo A."/>
            <person name="Wangchuk T."/>
            <person name="Wangdi T."/>
            <person name="Weiand M."/>
            <person name="Wilkinson J."/>
            <person name="Wilson A."/>
            <person name="Yadav S."/>
            <person name="Yang S."/>
            <person name="Yang X."/>
            <person name="Young G."/>
            <person name="Yu Q."/>
            <person name="Zainoun J."/>
            <person name="Zembek L."/>
            <person name="Zimmer A."/>
            <person name="Lander E.S."/>
        </authorList>
    </citation>
    <scope>NUCLEOTIDE SEQUENCE [LARGE SCALE GENOMIC DNA]</scope>
    <source>
        <strain evidence="10">Boxer</strain>
    </source>
</reference>
<name>A0A8P0SWJ4_CANLF</name>
<keyword evidence="1 7" id="KW-0645">Protease</keyword>
<dbReference type="SMART" id="SM00020">
    <property type="entry name" value="Tryp_SPc"/>
    <property type="match status" value="1"/>
</dbReference>
<protein>
    <submittedName>
        <fullName evidence="10">Cathepsin G</fullName>
    </submittedName>
</protein>
<evidence type="ECO:0000256" key="3">
    <source>
        <dbReference type="ARBA" id="ARBA00022801"/>
    </source>
</evidence>
<keyword evidence="3 7" id="KW-0378">Hydrolase</keyword>
<dbReference type="AlphaFoldDB" id="A0A8P0SWJ4"/>
<evidence type="ECO:0000256" key="6">
    <source>
        <dbReference type="ARBA" id="ARBA00023157"/>
    </source>
</evidence>
<dbReference type="InterPro" id="IPR018114">
    <property type="entry name" value="TRYPSIN_HIS"/>
</dbReference>
<evidence type="ECO:0000256" key="4">
    <source>
        <dbReference type="ARBA" id="ARBA00022825"/>
    </source>
</evidence>
<evidence type="ECO:0000313" key="11">
    <source>
        <dbReference type="Proteomes" id="UP000002254"/>
    </source>
</evidence>
<dbReference type="OrthoDB" id="5565075at2759"/>
<evidence type="ECO:0000256" key="1">
    <source>
        <dbReference type="ARBA" id="ARBA00022670"/>
    </source>
</evidence>
<dbReference type="GO" id="GO:0004252">
    <property type="term" value="F:serine-type endopeptidase activity"/>
    <property type="evidence" value="ECO:0007669"/>
    <property type="project" value="InterPro"/>
</dbReference>
<dbReference type="PROSITE" id="PS00135">
    <property type="entry name" value="TRYPSIN_SER"/>
    <property type="match status" value="1"/>
</dbReference>
<keyword evidence="2" id="KW-0732">Signal</keyword>
<dbReference type="Ensembl" id="ENSCAFT00000048462.3">
    <property type="protein sequence ID" value="ENSCAFP00000043060.2"/>
    <property type="gene ID" value="ENSCAFG00000057257.1"/>
</dbReference>
<dbReference type="Pfam" id="PF00089">
    <property type="entry name" value="Trypsin"/>
    <property type="match status" value="1"/>
</dbReference>
<evidence type="ECO:0000259" key="9">
    <source>
        <dbReference type="PROSITE" id="PS50240"/>
    </source>
</evidence>
<keyword evidence="5" id="KW-0865">Zymogen</keyword>
<dbReference type="FunFam" id="2.40.10.10:FF:000014">
    <property type="entry name" value="Complement factor D"/>
    <property type="match status" value="1"/>
</dbReference>
<dbReference type="SUPFAM" id="SSF50494">
    <property type="entry name" value="Trypsin-like serine proteases"/>
    <property type="match status" value="1"/>
</dbReference>
<evidence type="ECO:0000256" key="5">
    <source>
        <dbReference type="ARBA" id="ARBA00023145"/>
    </source>
</evidence>